<dbReference type="InterPro" id="IPR009057">
    <property type="entry name" value="Homeodomain-like_sf"/>
</dbReference>
<dbReference type="PANTHER" id="PTHR30514:SF1">
    <property type="entry name" value="HTH-TYPE TRANSCRIPTIONAL REGULATOR HEXR-RELATED"/>
    <property type="match status" value="1"/>
</dbReference>
<name>A0A7Z0D1C8_9MICO</name>
<dbReference type="SUPFAM" id="SSF46689">
    <property type="entry name" value="Homeodomain-like"/>
    <property type="match status" value="1"/>
</dbReference>
<gene>
    <name evidence="3" type="ORF">BJY26_000181</name>
</gene>
<keyword evidence="4" id="KW-1185">Reference proteome</keyword>
<dbReference type="Gene3D" id="1.10.10.10">
    <property type="entry name" value="Winged helix-like DNA-binding domain superfamily/Winged helix DNA-binding domain"/>
    <property type="match status" value="1"/>
</dbReference>
<dbReference type="InterPro" id="IPR001347">
    <property type="entry name" value="SIS_dom"/>
</dbReference>
<accession>A0A7Z0D1C8</accession>
<evidence type="ECO:0000313" key="3">
    <source>
        <dbReference type="EMBL" id="NYI65875.1"/>
    </source>
</evidence>
<dbReference type="Pfam" id="PF01418">
    <property type="entry name" value="HTH_6"/>
    <property type="match status" value="1"/>
</dbReference>
<sequence length="289" mass="28597">MTERSHPRPGGVIAAIRSQAPSLLPAEQAVAGVLLGRSSDIVEMTSTQVADLAGASRATVVRTCQALGFSGYQQLRVMLARDAAFTVPAGAADGDGEGPGAIVARTFSQVGSAVDAMTAILDPDAVAAAVALLASARRVVVVGNGLSATLAADAAGRLTSIGRDAQAPSDAIAQQVAARLLGTGDLLLVISGSGSSTLSLQSVRAAASAGAGVVAVTAFSHSPIATAADIALIVGMPDLSFASELTATTRIPQAILIEGLIAATTHDLGDDAARAKAIALEVVGDSLAE</sequence>
<dbReference type="PROSITE" id="PS51071">
    <property type="entry name" value="HTH_RPIR"/>
    <property type="match status" value="1"/>
</dbReference>
<dbReference type="Gene3D" id="3.40.50.10490">
    <property type="entry name" value="Glucose-6-phosphate isomerase like protein, domain 1"/>
    <property type="match status" value="1"/>
</dbReference>
<dbReference type="Pfam" id="PF01380">
    <property type="entry name" value="SIS"/>
    <property type="match status" value="1"/>
</dbReference>
<comment type="caution">
    <text evidence="3">The sequence shown here is derived from an EMBL/GenBank/DDBJ whole genome shotgun (WGS) entry which is preliminary data.</text>
</comment>
<reference evidence="3 4" key="1">
    <citation type="submission" date="2020-07" db="EMBL/GenBank/DDBJ databases">
        <title>Sequencing the genomes of 1000 actinobacteria strains.</title>
        <authorList>
            <person name="Klenk H.-P."/>
        </authorList>
    </citation>
    <scope>NUCLEOTIDE SEQUENCE [LARGE SCALE GENOMIC DNA]</scope>
    <source>
        <strain evidence="3 4">DSM 26341</strain>
    </source>
</reference>
<dbReference type="SUPFAM" id="SSF53697">
    <property type="entry name" value="SIS domain"/>
    <property type="match status" value="1"/>
</dbReference>
<dbReference type="PROSITE" id="PS51464">
    <property type="entry name" value="SIS"/>
    <property type="match status" value="1"/>
</dbReference>
<dbReference type="InterPro" id="IPR000281">
    <property type="entry name" value="HTH_RpiR"/>
</dbReference>
<dbReference type="GO" id="GO:0003700">
    <property type="term" value="F:DNA-binding transcription factor activity"/>
    <property type="evidence" value="ECO:0007669"/>
    <property type="project" value="InterPro"/>
</dbReference>
<feature type="domain" description="SIS" evidence="2">
    <location>
        <begin position="129"/>
        <end position="270"/>
    </location>
</feature>
<proteinExistence type="predicted"/>
<evidence type="ECO:0000259" key="2">
    <source>
        <dbReference type="PROSITE" id="PS51464"/>
    </source>
</evidence>
<dbReference type="GO" id="GO:0003677">
    <property type="term" value="F:DNA binding"/>
    <property type="evidence" value="ECO:0007669"/>
    <property type="project" value="UniProtKB-KW"/>
</dbReference>
<feature type="domain" description="HTH rpiR-type" evidence="1">
    <location>
        <begin position="10"/>
        <end position="86"/>
    </location>
</feature>
<dbReference type="InterPro" id="IPR036388">
    <property type="entry name" value="WH-like_DNA-bd_sf"/>
</dbReference>
<dbReference type="RefSeq" id="WP_179424878.1">
    <property type="nucleotide sequence ID" value="NZ_JACBZP010000001.1"/>
</dbReference>
<evidence type="ECO:0000313" key="4">
    <source>
        <dbReference type="Proteomes" id="UP000539111"/>
    </source>
</evidence>
<organism evidence="3 4">
    <name type="scientific">Spelaeicoccus albus</name>
    <dbReference type="NCBI Taxonomy" id="1280376"/>
    <lineage>
        <taxon>Bacteria</taxon>
        <taxon>Bacillati</taxon>
        <taxon>Actinomycetota</taxon>
        <taxon>Actinomycetes</taxon>
        <taxon>Micrococcales</taxon>
        <taxon>Brevibacteriaceae</taxon>
        <taxon>Spelaeicoccus</taxon>
    </lineage>
</organism>
<protein>
    <submittedName>
        <fullName evidence="3">DNA-binding MurR/RpiR family transcriptional regulator</fullName>
    </submittedName>
</protein>
<dbReference type="InterPro" id="IPR046348">
    <property type="entry name" value="SIS_dom_sf"/>
</dbReference>
<evidence type="ECO:0000259" key="1">
    <source>
        <dbReference type="PROSITE" id="PS51071"/>
    </source>
</evidence>
<dbReference type="GO" id="GO:0097367">
    <property type="term" value="F:carbohydrate derivative binding"/>
    <property type="evidence" value="ECO:0007669"/>
    <property type="project" value="InterPro"/>
</dbReference>
<dbReference type="Proteomes" id="UP000539111">
    <property type="component" value="Unassembled WGS sequence"/>
</dbReference>
<dbReference type="PANTHER" id="PTHR30514">
    <property type="entry name" value="GLUCOKINASE"/>
    <property type="match status" value="1"/>
</dbReference>
<keyword evidence="3" id="KW-0238">DNA-binding</keyword>
<dbReference type="GO" id="GO:1901135">
    <property type="term" value="P:carbohydrate derivative metabolic process"/>
    <property type="evidence" value="ECO:0007669"/>
    <property type="project" value="InterPro"/>
</dbReference>
<dbReference type="EMBL" id="JACBZP010000001">
    <property type="protein sequence ID" value="NYI65875.1"/>
    <property type="molecule type" value="Genomic_DNA"/>
</dbReference>
<dbReference type="AlphaFoldDB" id="A0A7Z0D1C8"/>
<dbReference type="InterPro" id="IPR047640">
    <property type="entry name" value="RpiR-like"/>
</dbReference>